<protein>
    <submittedName>
        <fullName evidence="11">Methyl-accepting chemotaxis protein</fullName>
    </submittedName>
</protein>
<dbReference type="SMART" id="SM00304">
    <property type="entry name" value="HAMP"/>
    <property type="match status" value="2"/>
</dbReference>
<dbReference type="FunFam" id="1.10.287.950:FF:000001">
    <property type="entry name" value="Methyl-accepting chemotaxis sensory transducer"/>
    <property type="match status" value="1"/>
</dbReference>
<dbReference type="Gene3D" id="1.10.287.950">
    <property type="entry name" value="Methyl-accepting chemotaxis protein"/>
    <property type="match status" value="1"/>
</dbReference>
<dbReference type="InterPro" id="IPR004089">
    <property type="entry name" value="MCPsignal_dom"/>
</dbReference>
<evidence type="ECO:0000256" key="2">
    <source>
        <dbReference type="ARBA" id="ARBA00022692"/>
    </source>
</evidence>
<organism evidence="11 12">
    <name type="scientific">Rhodocyclus tenuis</name>
    <name type="common">Rhodospirillum tenue</name>
    <dbReference type="NCBI Taxonomy" id="1066"/>
    <lineage>
        <taxon>Bacteria</taxon>
        <taxon>Pseudomonadati</taxon>
        <taxon>Pseudomonadota</taxon>
        <taxon>Betaproteobacteria</taxon>
        <taxon>Rhodocyclales</taxon>
        <taxon>Rhodocyclaceae</taxon>
        <taxon>Rhodocyclus</taxon>
    </lineage>
</organism>
<dbReference type="CDD" id="cd11386">
    <property type="entry name" value="MCP_signal"/>
    <property type="match status" value="1"/>
</dbReference>
<dbReference type="InterPro" id="IPR004090">
    <property type="entry name" value="Chemotax_Me-accpt_rcpt"/>
</dbReference>
<name>A0A840GH26_RHOTE</name>
<dbReference type="AlphaFoldDB" id="A0A840GH26"/>
<dbReference type="GO" id="GO:0016020">
    <property type="term" value="C:membrane"/>
    <property type="evidence" value="ECO:0007669"/>
    <property type="project" value="UniProtKB-SubCell"/>
</dbReference>
<dbReference type="PRINTS" id="PR00260">
    <property type="entry name" value="CHEMTRNSDUCR"/>
</dbReference>
<accession>A0A840GH26</accession>
<comment type="subcellular location">
    <subcellularLocation>
        <location evidence="1">Membrane</location>
        <topology evidence="1">Multi-pass membrane protein</topology>
    </subcellularLocation>
</comment>
<dbReference type="PANTHER" id="PTHR32089:SF119">
    <property type="entry name" value="METHYL-ACCEPTING CHEMOTAXIS PROTEIN CTPL"/>
    <property type="match status" value="1"/>
</dbReference>
<reference evidence="11 12" key="1">
    <citation type="submission" date="2020-08" db="EMBL/GenBank/DDBJ databases">
        <title>Genome sequencing of Purple Non-Sulfur Bacteria from various extreme environments.</title>
        <authorList>
            <person name="Mayer M."/>
        </authorList>
    </citation>
    <scope>NUCLEOTIDE SEQUENCE [LARGE SCALE GENOMIC DNA]</scope>
    <source>
        <strain evidence="11 12">2761</strain>
    </source>
</reference>
<dbReference type="SMART" id="SM00283">
    <property type="entry name" value="MA"/>
    <property type="match status" value="1"/>
</dbReference>
<dbReference type="GO" id="GO:0007165">
    <property type="term" value="P:signal transduction"/>
    <property type="evidence" value="ECO:0007669"/>
    <property type="project" value="UniProtKB-KW"/>
</dbReference>
<evidence type="ECO:0000313" key="12">
    <source>
        <dbReference type="Proteomes" id="UP000587070"/>
    </source>
</evidence>
<comment type="similarity">
    <text evidence="6">Belongs to the methyl-accepting chemotaxis (MCP) protein family.</text>
</comment>
<dbReference type="SUPFAM" id="SSF58104">
    <property type="entry name" value="Methyl-accepting chemotaxis protein (MCP) signaling domain"/>
    <property type="match status" value="1"/>
</dbReference>
<evidence type="ECO:0000256" key="5">
    <source>
        <dbReference type="ARBA" id="ARBA00023224"/>
    </source>
</evidence>
<feature type="domain" description="HAMP" evidence="10">
    <location>
        <begin position="213"/>
        <end position="265"/>
    </location>
</feature>
<dbReference type="Pfam" id="PF00015">
    <property type="entry name" value="MCPsignal"/>
    <property type="match status" value="1"/>
</dbReference>
<dbReference type="OrthoDB" id="8576332at2"/>
<proteinExistence type="inferred from homology"/>
<dbReference type="InterPro" id="IPR003660">
    <property type="entry name" value="HAMP_dom"/>
</dbReference>
<dbReference type="PROSITE" id="PS50885">
    <property type="entry name" value="HAMP"/>
    <property type="match status" value="1"/>
</dbReference>
<evidence type="ECO:0000256" key="4">
    <source>
        <dbReference type="ARBA" id="ARBA00023136"/>
    </source>
</evidence>
<evidence type="ECO:0000256" key="1">
    <source>
        <dbReference type="ARBA" id="ARBA00004141"/>
    </source>
</evidence>
<sequence length="542" mass="58304">MTRFPLRIQLLLLSLALITGFTLFGFGSWKTLNEAKVGGPAYARIVLYKDLVADILPPPNYIIESYLIVLLLGDPENAGEQEALIKKLQELRKDYDTRHRFWLEQTLPDALRAAFLERADTPVRKFYELVDTQYLPEIRAGKYYAAQGTRQYLDALYAEHRKAIDETVALSTAEQAQVENDAAAGVRQSMWLLLATFLVSCLATLVVNIIFGRSLRAGIAQAKQALAELGQGNLAVAASSARRDELGALLRSLESTKEQLRSTVGSIHDISGRVASSSAQLRGSMENIADASMEQSAAVTSVAATVEEMSTGIAQMAATSASSRMRAAGAGESCTAGSEEILRTANVVEQLAADVQQTAESINQLGENSHAISTIVGSIREIADQTNLLALNAAIEAARAGEQGRGFAVVADEVRKLAERTASSTDEIAGMITQIQSGIGTAVERMSEGSQRARTSIEVVQQARQTMIGIAEETRGLITDIEEIATALDAQQTASSMIAGEVEKIARASDDNSEATRQVADTARAMAGTADQLRQAVDLFRY</sequence>
<dbReference type="EMBL" id="JACIGE010000007">
    <property type="protein sequence ID" value="MBB4247802.1"/>
    <property type="molecule type" value="Genomic_DNA"/>
</dbReference>
<evidence type="ECO:0000256" key="6">
    <source>
        <dbReference type="ARBA" id="ARBA00029447"/>
    </source>
</evidence>
<evidence type="ECO:0000256" key="7">
    <source>
        <dbReference type="PROSITE-ProRule" id="PRU00284"/>
    </source>
</evidence>
<keyword evidence="4 8" id="KW-0472">Membrane</keyword>
<keyword evidence="3 8" id="KW-1133">Transmembrane helix</keyword>
<keyword evidence="5 7" id="KW-0807">Transducer</keyword>
<feature type="transmembrane region" description="Helical" evidence="8">
    <location>
        <begin position="190"/>
        <end position="211"/>
    </location>
</feature>
<evidence type="ECO:0000259" key="10">
    <source>
        <dbReference type="PROSITE" id="PS50885"/>
    </source>
</evidence>
<feature type="domain" description="Methyl-accepting transducer" evidence="9">
    <location>
        <begin position="270"/>
        <end position="506"/>
    </location>
</feature>
<dbReference type="PROSITE" id="PS50111">
    <property type="entry name" value="CHEMOTAXIS_TRANSDUC_2"/>
    <property type="match status" value="1"/>
</dbReference>
<gene>
    <name evidence="11" type="ORF">GGD90_002187</name>
</gene>
<evidence type="ECO:0000256" key="3">
    <source>
        <dbReference type="ARBA" id="ARBA00022989"/>
    </source>
</evidence>
<keyword evidence="2 8" id="KW-0812">Transmembrane</keyword>
<dbReference type="GO" id="GO:0006935">
    <property type="term" value="P:chemotaxis"/>
    <property type="evidence" value="ECO:0007669"/>
    <property type="project" value="InterPro"/>
</dbReference>
<dbReference type="PANTHER" id="PTHR32089">
    <property type="entry name" value="METHYL-ACCEPTING CHEMOTAXIS PROTEIN MCPB"/>
    <property type="match status" value="1"/>
</dbReference>
<dbReference type="Proteomes" id="UP000587070">
    <property type="component" value="Unassembled WGS sequence"/>
</dbReference>
<comment type="caution">
    <text evidence="11">The sequence shown here is derived from an EMBL/GenBank/DDBJ whole genome shotgun (WGS) entry which is preliminary data.</text>
</comment>
<dbReference type="RefSeq" id="WP_153116763.1">
    <property type="nucleotide sequence ID" value="NZ_JACIGE010000007.1"/>
</dbReference>
<dbReference type="GO" id="GO:0004888">
    <property type="term" value="F:transmembrane signaling receptor activity"/>
    <property type="evidence" value="ECO:0007669"/>
    <property type="project" value="InterPro"/>
</dbReference>
<evidence type="ECO:0000256" key="8">
    <source>
        <dbReference type="SAM" id="Phobius"/>
    </source>
</evidence>
<evidence type="ECO:0000313" key="11">
    <source>
        <dbReference type="EMBL" id="MBB4247802.1"/>
    </source>
</evidence>
<keyword evidence="12" id="KW-1185">Reference proteome</keyword>
<evidence type="ECO:0000259" key="9">
    <source>
        <dbReference type="PROSITE" id="PS50111"/>
    </source>
</evidence>